<evidence type="ECO:0000313" key="5">
    <source>
        <dbReference type="Proteomes" id="UP000586305"/>
    </source>
</evidence>
<dbReference type="PANTHER" id="PTHR44196">
    <property type="entry name" value="DEHYDROGENASE/REDUCTASE SDR FAMILY MEMBER 7B"/>
    <property type="match status" value="1"/>
</dbReference>
<dbReference type="PRINTS" id="PR00081">
    <property type="entry name" value="GDHRDH"/>
</dbReference>
<comment type="caution">
    <text evidence="4">The sequence shown here is derived from an EMBL/GenBank/DDBJ whole genome shotgun (WGS) entry which is preliminary data.</text>
</comment>
<dbReference type="AlphaFoldDB" id="A0A849VDY3"/>
<dbReference type="EMBL" id="JABBPG010000002">
    <property type="protein sequence ID" value="NOU49937.1"/>
    <property type="molecule type" value="Genomic_DNA"/>
</dbReference>
<gene>
    <name evidence="4" type="ORF">HG263_05220</name>
</gene>
<accession>A0A849VDY3</accession>
<dbReference type="GO" id="GO:0016491">
    <property type="term" value="F:oxidoreductase activity"/>
    <property type="evidence" value="ECO:0007669"/>
    <property type="project" value="UniProtKB-KW"/>
</dbReference>
<comment type="similarity">
    <text evidence="1 3">Belongs to the short-chain dehydrogenases/reductases (SDR) family.</text>
</comment>
<sequence>MQLVKKNIVITGGTSGIGYQMVKLLHSSNQVIVIARQSDRLDKLKDEFPSIDVYPCDLSNPRCYEEAADKLVKDYESIDLLINNAAVQSSPTYLDDDFNYDAISPEINVNLTAVCSLSYLLLPSLLNNQQQAIIANINSGLALAPKTNSAVYCATKAAMNVFSQSLNYQLEETNVRVIQAFLPLVDTPMTAERGKGKLTAKKAATDILDGISNASTINNIGKVKLLRLLLLVAPFIAKKIMKGL</sequence>
<evidence type="ECO:0000313" key="4">
    <source>
        <dbReference type="EMBL" id="NOU49937.1"/>
    </source>
</evidence>
<name>A0A849VDY3_9GAMM</name>
<dbReference type="RefSeq" id="WP_171625019.1">
    <property type="nucleotide sequence ID" value="NZ_JABBPG010000002.1"/>
</dbReference>
<dbReference type="Gene3D" id="3.40.50.720">
    <property type="entry name" value="NAD(P)-binding Rossmann-like Domain"/>
    <property type="match status" value="1"/>
</dbReference>
<dbReference type="InterPro" id="IPR002347">
    <property type="entry name" value="SDR_fam"/>
</dbReference>
<evidence type="ECO:0000256" key="2">
    <source>
        <dbReference type="ARBA" id="ARBA00023002"/>
    </source>
</evidence>
<dbReference type="SUPFAM" id="SSF51735">
    <property type="entry name" value="NAD(P)-binding Rossmann-fold domains"/>
    <property type="match status" value="1"/>
</dbReference>
<proteinExistence type="inferred from homology"/>
<keyword evidence="2" id="KW-0560">Oxidoreductase</keyword>
<dbReference type="PRINTS" id="PR00080">
    <property type="entry name" value="SDRFAMILY"/>
</dbReference>
<dbReference type="InterPro" id="IPR036291">
    <property type="entry name" value="NAD(P)-bd_dom_sf"/>
</dbReference>
<keyword evidence="5" id="KW-1185">Reference proteome</keyword>
<dbReference type="Pfam" id="PF00106">
    <property type="entry name" value="adh_short"/>
    <property type="match status" value="1"/>
</dbReference>
<organism evidence="4 5">
    <name type="scientific">Pseudoalteromonas caenipelagi</name>
    <dbReference type="NCBI Taxonomy" id="2726988"/>
    <lineage>
        <taxon>Bacteria</taxon>
        <taxon>Pseudomonadati</taxon>
        <taxon>Pseudomonadota</taxon>
        <taxon>Gammaproteobacteria</taxon>
        <taxon>Alteromonadales</taxon>
        <taxon>Pseudoalteromonadaceae</taxon>
        <taxon>Pseudoalteromonas</taxon>
    </lineage>
</organism>
<reference evidence="4 5" key="1">
    <citation type="submission" date="2020-04" db="EMBL/GenBank/DDBJ databases">
        <title>Pseudoalteromonas caenipelagi sp. nov., isolated from a tidal flat.</title>
        <authorList>
            <person name="Park S."/>
            <person name="Yoon J.-H."/>
        </authorList>
    </citation>
    <scope>NUCLEOTIDE SEQUENCE [LARGE SCALE GENOMIC DNA]</scope>
    <source>
        <strain evidence="4 5">JBTF-M23</strain>
    </source>
</reference>
<evidence type="ECO:0000256" key="3">
    <source>
        <dbReference type="RuleBase" id="RU000363"/>
    </source>
</evidence>
<protein>
    <submittedName>
        <fullName evidence="4">SDR family NAD(P)-dependent oxidoreductase</fullName>
    </submittedName>
</protein>
<dbReference type="Proteomes" id="UP000586305">
    <property type="component" value="Unassembled WGS sequence"/>
</dbReference>
<dbReference type="PANTHER" id="PTHR44196:SF1">
    <property type="entry name" value="DEHYDROGENASE_REDUCTASE SDR FAMILY MEMBER 7B"/>
    <property type="match status" value="1"/>
</dbReference>
<dbReference type="GO" id="GO:0016020">
    <property type="term" value="C:membrane"/>
    <property type="evidence" value="ECO:0007669"/>
    <property type="project" value="TreeGrafter"/>
</dbReference>
<evidence type="ECO:0000256" key="1">
    <source>
        <dbReference type="ARBA" id="ARBA00006484"/>
    </source>
</evidence>